<evidence type="ECO:0000256" key="4">
    <source>
        <dbReference type="ARBA" id="ARBA00022917"/>
    </source>
</evidence>
<accession>A0A2K9NXC9</accession>
<dbReference type="GO" id="GO:0005737">
    <property type="term" value="C:cytoplasm"/>
    <property type="evidence" value="ECO:0007669"/>
    <property type="project" value="UniProtKB-SubCell"/>
</dbReference>
<dbReference type="InterPro" id="IPR045853">
    <property type="entry name" value="Pep_chain_release_fac_I_sf"/>
</dbReference>
<dbReference type="PROSITE" id="PS00745">
    <property type="entry name" value="RF_PROK_I"/>
    <property type="match status" value="1"/>
</dbReference>
<dbReference type="Pfam" id="PF03462">
    <property type="entry name" value="PCRF"/>
    <property type="match status" value="1"/>
</dbReference>
<evidence type="ECO:0000259" key="9">
    <source>
        <dbReference type="PROSITE" id="PS00745"/>
    </source>
</evidence>
<dbReference type="InterPro" id="IPR005139">
    <property type="entry name" value="PCRF"/>
</dbReference>
<dbReference type="Gene3D" id="6.10.140.1950">
    <property type="match status" value="1"/>
</dbReference>
<dbReference type="HAMAP" id="MF_00093">
    <property type="entry name" value="Rel_fac_1"/>
    <property type="match status" value="1"/>
</dbReference>
<dbReference type="PANTHER" id="PTHR43804">
    <property type="entry name" value="LD18447P"/>
    <property type="match status" value="1"/>
</dbReference>
<dbReference type="Pfam" id="PF00472">
    <property type="entry name" value="RF-1"/>
    <property type="match status" value="1"/>
</dbReference>
<sequence length="355" mass="40763">MFDKLEAVVNRYEQLTEKLADPSIYDRQKEFKEISSERSNIEEVVNVYREYKKMKEDLEGSKEILRNEKDEDMREMAKMELSELEAQIPPMEEKLKVLLLPKDPLDDRNVIMEMRAGAGGDEASIFVADMFRLYQNYFRHLGFKIEVDSMSEGDQGLKEIIFTVTGDKVYSKLKWEAGVHRVQRVPKTETMGRVHTSTITIAVMPEVDEVEFELNPNELRIDVYRSGGSGGQSVNTTDSAVRITHLPTGMSVANQDQKSQLKNKEKAMKILRSRIYEQMVKAQKDEIDSERRGQIGEGDRSEKIRTYNYPQNRISDHRIGLTVHNLEGVMNGDLGDITDALIAHHQAELMKGQEE</sequence>
<dbReference type="SMART" id="SM00937">
    <property type="entry name" value="PCRF"/>
    <property type="match status" value="1"/>
</dbReference>
<dbReference type="Proteomes" id="UP000235584">
    <property type="component" value="Chromosome"/>
</dbReference>
<proteinExistence type="inferred from homology"/>
<feature type="domain" description="Prokaryotic-type class I peptide chain release factors" evidence="9">
    <location>
        <begin position="225"/>
        <end position="241"/>
    </location>
</feature>
<protein>
    <recommendedName>
        <fullName evidence="5 6">Peptide chain release factor 1</fullName>
        <shortName evidence="5">RF-1</shortName>
    </recommendedName>
</protein>
<feature type="compositionally biased region" description="Basic and acidic residues" evidence="8">
    <location>
        <begin position="285"/>
        <end position="305"/>
    </location>
</feature>
<dbReference type="FunFam" id="3.30.70.1660:FF:000002">
    <property type="entry name" value="Peptide chain release factor 1"/>
    <property type="match status" value="1"/>
</dbReference>
<name>A0A2K9NXC9_BACTC</name>
<comment type="function">
    <text evidence="1 5">Peptide chain release factor 1 directs the termination of translation in response to the peptide chain termination codons UAG and UAA.</text>
</comment>
<comment type="similarity">
    <text evidence="2 5">Belongs to the prokaryotic/mitochondrial release factor family.</text>
</comment>
<reference evidence="10 11" key="1">
    <citation type="submission" date="2018-01" db="EMBL/GenBank/DDBJ databases">
        <title>Complete genome sequence of Bacteriovorax stolpii DSM12778.</title>
        <authorList>
            <person name="Tang B."/>
            <person name="Chang J."/>
        </authorList>
    </citation>
    <scope>NUCLEOTIDE SEQUENCE [LARGE SCALE GENOMIC DNA]</scope>
    <source>
        <strain evidence="10 11">DSM 12778</strain>
    </source>
</reference>
<dbReference type="InterPro" id="IPR050057">
    <property type="entry name" value="Prokaryotic/Mito_RF"/>
</dbReference>
<feature type="coiled-coil region" evidence="7">
    <location>
        <begin position="48"/>
        <end position="87"/>
    </location>
</feature>
<dbReference type="NCBIfam" id="NF001859">
    <property type="entry name" value="PRK00591.1"/>
    <property type="match status" value="1"/>
</dbReference>
<feature type="modified residue" description="N5-methylglutamine" evidence="5">
    <location>
        <position position="232"/>
    </location>
</feature>
<dbReference type="PANTHER" id="PTHR43804:SF7">
    <property type="entry name" value="LD18447P"/>
    <property type="match status" value="1"/>
</dbReference>
<dbReference type="SUPFAM" id="SSF75620">
    <property type="entry name" value="Release factor"/>
    <property type="match status" value="1"/>
</dbReference>
<evidence type="ECO:0000256" key="7">
    <source>
        <dbReference type="SAM" id="Coils"/>
    </source>
</evidence>
<keyword evidence="7" id="KW-0175">Coiled coil</keyword>
<evidence type="ECO:0000256" key="5">
    <source>
        <dbReference type="HAMAP-Rule" id="MF_00093"/>
    </source>
</evidence>
<comment type="subcellular location">
    <subcellularLocation>
        <location evidence="5">Cytoplasm</location>
    </subcellularLocation>
</comment>
<dbReference type="NCBIfam" id="TIGR00019">
    <property type="entry name" value="prfA"/>
    <property type="match status" value="1"/>
</dbReference>
<keyword evidence="3 5" id="KW-0488">Methylation</keyword>
<evidence type="ECO:0000256" key="1">
    <source>
        <dbReference type="ARBA" id="ARBA00002986"/>
    </source>
</evidence>
<dbReference type="GO" id="GO:0016149">
    <property type="term" value="F:translation release factor activity, codon specific"/>
    <property type="evidence" value="ECO:0007669"/>
    <property type="project" value="UniProtKB-UniRule"/>
</dbReference>
<dbReference type="Gene3D" id="3.30.70.1660">
    <property type="match status" value="1"/>
</dbReference>
<keyword evidence="11" id="KW-1185">Reference proteome</keyword>
<dbReference type="FunFam" id="3.30.160.20:FF:000004">
    <property type="entry name" value="Peptide chain release factor 1"/>
    <property type="match status" value="1"/>
</dbReference>
<gene>
    <name evidence="5" type="primary">prfA</name>
    <name evidence="10" type="ORF">C0V70_03100</name>
</gene>
<feature type="region of interest" description="Disordered" evidence="8">
    <location>
        <begin position="285"/>
        <end position="307"/>
    </location>
</feature>
<comment type="PTM">
    <text evidence="5">Methylated by PrmC. Methylation increases the termination efficiency of RF1.</text>
</comment>
<keyword evidence="5" id="KW-0963">Cytoplasm</keyword>
<keyword evidence="4 5" id="KW-0648">Protein biosynthesis</keyword>
<evidence type="ECO:0000313" key="10">
    <source>
        <dbReference type="EMBL" id="AUO00153.1"/>
    </source>
</evidence>
<dbReference type="KEGG" id="bsto:C0V70_03100"/>
<evidence type="ECO:0000256" key="8">
    <source>
        <dbReference type="SAM" id="MobiDB-lite"/>
    </source>
</evidence>
<evidence type="ECO:0000256" key="6">
    <source>
        <dbReference type="NCBIfam" id="TIGR00019"/>
    </source>
</evidence>
<dbReference type="RefSeq" id="WP_102245440.1">
    <property type="nucleotide sequence ID" value="NZ_CP025704.1"/>
</dbReference>
<evidence type="ECO:0000256" key="3">
    <source>
        <dbReference type="ARBA" id="ARBA00022481"/>
    </source>
</evidence>
<organism evidence="10 11">
    <name type="scientific">Bacteriovorax stolpii</name>
    <name type="common">Bdellovibrio stolpii</name>
    <dbReference type="NCBI Taxonomy" id="960"/>
    <lineage>
        <taxon>Bacteria</taxon>
        <taxon>Pseudomonadati</taxon>
        <taxon>Bdellovibrionota</taxon>
        <taxon>Bacteriovoracia</taxon>
        <taxon>Bacteriovoracales</taxon>
        <taxon>Bacteriovoracaceae</taxon>
        <taxon>Bacteriovorax</taxon>
    </lineage>
</organism>
<dbReference type="EMBL" id="CP025704">
    <property type="protein sequence ID" value="AUO00153.1"/>
    <property type="molecule type" value="Genomic_DNA"/>
</dbReference>
<dbReference type="InterPro" id="IPR000352">
    <property type="entry name" value="Pep_chain_release_fac_I"/>
</dbReference>
<dbReference type="InterPro" id="IPR004373">
    <property type="entry name" value="RF-1"/>
</dbReference>
<dbReference type="AlphaFoldDB" id="A0A2K9NXC9"/>
<evidence type="ECO:0000313" key="11">
    <source>
        <dbReference type="Proteomes" id="UP000235584"/>
    </source>
</evidence>
<dbReference type="Gene3D" id="3.30.160.20">
    <property type="match status" value="1"/>
</dbReference>
<evidence type="ECO:0000256" key="2">
    <source>
        <dbReference type="ARBA" id="ARBA00010835"/>
    </source>
</evidence>